<dbReference type="Proteomes" id="UP001596405">
    <property type="component" value="Unassembled WGS sequence"/>
</dbReference>
<organism evidence="2 3">
    <name type="scientific">Rufibacter roseus</name>
    <dbReference type="NCBI Taxonomy" id="1567108"/>
    <lineage>
        <taxon>Bacteria</taxon>
        <taxon>Pseudomonadati</taxon>
        <taxon>Bacteroidota</taxon>
        <taxon>Cytophagia</taxon>
        <taxon>Cytophagales</taxon>
        <taxon>Hymenobacteraceae</taxon>
        <taxon>Rufibacter</taxon>
    </lineage>
</organism>
<name>A0ABW2DIV5_9BACT</name>
<dbReference type="EMBL" id="JBHSYQ010000003">
    <property type="protein sequence ID" value="MFC6997580.1"/>
    <property type="molecule type" value="Genomic_DNA"/>
</dbReference>
<evidence type="ECO:0000313" key="3">
    <source>
        <dbReference type="Proteomes" id="UP001596405"/>
    </source>
</evidence>
<comment type="caution">
    <text evidence="2">The sequence shown here is derived from an EMBL/GenBank/DDBJ whole genome shotgun (WGS) entry which is preliminary data.</text>
</comment>
<sequence length="375" mass="41475">MKKILRTSAALFAMANIVNSALAQETSVPESKGSFNVNGYVDAFYQYNLNRPESGANQGRIFDLYHNNISLGLVQTVLTYSKDKVTAVADITVGPNADLANFGNGSSARLIKQAYIAYDFNDRLKLTVGQYGTHIGYELVDAPLNYNYSLSYLFGNGPFYHTGAKLDYSINERLGLMVGVVNGWDCLSDFNEQKSITTQLRLSPAEGMDMYINWIGGDEYKSLSAFGDTKGSYTSLFDLTTSYQLTDVFKVGVNAAYGSFYTGAVVEDATDRWSKDATWKGAALYFNYDLTDKFGLGFRGEYFSDPEGVRYSGPLEVTSYTVTGNVKMAKGNLLFKPEVRIDQAKDAFFEDNVGMFTKKNQTTVGAAFVYMFSLN</sequence>
<dbReference type="Gene3D" id="2.40.160.10">
    <property type="entry name" value="Porin"/>
    <property type="match status" value="1"/>
</dbReference>
<gene>
    <name evidence="2" type="ORF">ACFQHR_08085</name>
</gene>
<evidence type="ECO:0000313" key="2">
    <source>
        <dbReference type="EMBL" id="MFC6997580.1"/>
    </source>
</evidence>
<keyword evidence="3" id="KW-1185">Reference proteome</keyword>
<proteinExistence type="predicted"/>
<feature type="chain" id="PRO_5046321792" evidence="1">
    <location>
        <begin position="24"/>
        <end position="375"/>
    </location>
</feature>
<dbReference type="InterPro" id="IPR023614">
    <property type="entry name" value="Porin_dom_sf"/>
</dbReference>
<keyword evidence="1" id="KW-0732">Signal</keyword>
<dbReference type="Pfam" id="PF07642">
    <property type="entry name" value="BBP2"/>
    <property type="match status" value="1"/>
</dbReference>
<protein>
    <submittedName>
        <fullName evidence="2">Porin</fullName>
    </submittedName>
</protein>
<dbReference type="SUPFAM" id="SSF56935">
    <property type="entry name" value="Porins"/>
    <property type="match status" value="1"/>
</dbReference>
<evidence type="ECO:0000256" key="1">
    <source>
        <dbReference type="SAM" id="SignalP"/>
    </source>
</evidence>
<feature type="signal peptide" evidence="1">
    <location>
        <begin position="1"/>
        <end position="23"/>
    </location>
</feature>
<dbReference type="InterPro" id="IPR011486">
    <property type="entry name" value="BBP2"/>
</dbReference>
<dbReference type="RefSeq" id="WP_066619052.1">
    <property type="nucleotide sequence ID" value="NZ_JBHSYQ010000003.1"/>
</dbReference>
<reference evidence="3" key="1">
    <citation type="journal article" date="2019" name="Int. J. Syst. Evol. Microbiol.">
        <title>The Global Catalogue of Microorganisms (GCM) 10K type strain sequencing project: providing services to taxonomists for standard genome sequencing and annotation.</title>
        <authorList>
            <consortium name="The Broad Institute Genomics Platform"/>
            <consortium name="The Broad Institute Genome Sequencing Center for Infectious Disease"/>
            <person name="Wu L."/>
            <person name="Ma J."/>
        </authorList>
    </citation>
    <scope>NUCLEOTIDE SEQUENCE [LARGE SCALE GENOMIC DNA]</scope>
    <source>
        <strain evidence="3">CGMCC 4.7393</strain>
    </source>
</reference>
<accession>A0ABW2DIV5</accession>